<dbReference type="EMBL" id="FUEG01000016">
    <property type="protein sequence ID" value="SJL12057.1"/>
    <property type="molecule type" value="Genomic_DNA"/>
</dbReference>
<evidence type="ECO:0000313" key="2">
    <source>
        <dbReference type="Proteomes" id="UP000219338"/>
    </source>
</evidence>
<keyword evidence="2" id="KW-1185">Reference proteome</keyword>
<protein>
    <recommendedName>
        <fullName evidence="3">Rab-GAP TBC domain-containing protein</fullName>
    </recommendedName>
</protein>
<proteinExistence type="predicted"/>
<dbReference type="OrthoDB" id="2745134at2759"/>
<dbReference type="AlphaFoldDB" id="A0A284RTG7"/>
<evidence type="ECO:0000313" key="1">
    <source>
        <dbReference type="EMBL" id="SJL12057.1"/>
    </source>
</evidence>
<organism evidence="1 2">
    <name type="scientific">Armillaria ostoyae</name>
    <name type="common">Armillaria root rot fungus</name>
    <dbReference type="NCBI Taxonomy" id="47428"/>
    <lineage>
        <taxon>Eukaryota</taxon>
        <taxon>Fungi</taxon>
        <taxon>Dikarya</taxon>
        <taxon>Basidiomycota</taxon>
        <taxon>Agaricomycotina</taxon>
        <taxon>Agaricomycetes</taxon>
        <taxon>Agaricomycetidae</taxon>
        <taxon>Agaricales</taxon>
        <taxon>Marasmiineae</taxon>
        <taxon>Physalacriaceae</taxon>
        <taxon>Armillaria</taxon>
    </lineage>
</organism>
<sequence length="86" mass="10233">MNKTLLFWKYVITIDDEVELSWIKTLFFMNRYMNIMFRVWDVVSARFEDHFIAICAGQGEYWPSLLCTVVLQSDSILYGASIIYDF</sequence>
<accession>A0A284RTG7</accession>
<evidence type="ECO:0008006" key="3">
    <source>
        <dbReference type="Google" id="ProtNLM"/>
    </source>
</evidence>
<dbReference type="Proteomes" id="UP000219338">
    <property type="component" value="Unassembled WGS sequence"/>
</dbReference>
<reference evidence="2" key="1">
    <citation type="journal article" date="2017" name="Nat. Ecol. Evol.">
        <title>Genome expansion and lineage-specific genetic innovations in the forest pathogenic fungi Armillaria.</title>
        <authorList>
            <person name="Sipos G."/>
            <person name="Prasanna A.N."/>
            <person name="Walter M.C."/>
            <person name="O'Connor E."/>
            <person name="Balint B."/>
            <person name="Krizsan K."/>
            <person name="Kiss B."/>
            <person name="Hess J."/>
            <person name="Varga T."/>
            <person name="Slot J."/>
            <person name="Riley R."/>
            <person name="Boka B."/>
            <person name="Rigling D."/>
            <person name="Barry K."/>
            <person name="Lee J."/>
            <person name="Mihaltcheva S."/>
            <person name="LaButti K."/>
            <person name="Lipzen A."/>
            <person name="Waldron R."/>
            <person name="Moloney N.M."/>
            <person name="Sperisen C."/>
            <person name="Kredics L."/>
            <person name="Vagvoelgyi C."/>
            <person name="Patrignani A."/>
            <person name="Fitzpatrick D."/>
            <person name="Nagy I."/>
            <person name="Doyle S."/>
            <person name="Anderson J.B."/>
            <person name="Grigoriev I.V."/>
            <person name="Gueldener U."/>
            <person name="Muensterkoetter M."/>
            <person name="Nagy L.G."/>
        </authorList>
    </citation>
    <scope>NUCLEOTIDE SEQUENCE [LARGE SCALE GENOMIC DNA]</scope>
    <source>
        <strain evidence="2">C18/9</strain>
    </source>
</reference>
<gene>
    <name evidence="1" type="ORF">ARMOST_15478</name>
</gene>
<name>A0A284RTG7_ARMOS</name>